<organism evidence="2 3">
    <name type="scientific">Tanacetum coccineum</name>
    <dbReference type="NCBI Taxonomy" id="301880"/>
    <lineage>
        <taxon>Eukaryota</taxon>
        <taxon>Viridiplantae</taxon>
        <taxon>Streptophyta</taxon>
        <taxon>Embryophyta</taxon>
        <taxon>Tracheophyta</taxon>
        <taxon>Spermatophyta</taxon>
        <taxon>Magnoliopsida</taxon>
        <taxon>eudicotyledons</taxon>
        <taxon>Gunneridae</taxon>
        <taxon>Pentapetalae</taxon>
        <taxon>asterids</taxon>
        <taxon>campanulids</taxon>
        <taxon>Asterales</taxon>
        <taxon>Asteraceae</taxon>
        <taxon>Asteroideae</taxon>
        <taxon>Anthemideae</taxon>
        <taxon>Anthemidinae</taxon>
        <taxon>Tanacetum</taxon>
    </lineage>
</organism>
<evidence type="ECO:0000313" key="2">
    <source>
        <dbReference type="EMBL" id="GJT33543.1"/>
    </source>
</evidence>
<proteinExistence type="predicted"/>
<feature type="region of interest" description="Disordered" evidence="1">
    <location>
        <begin position="1"/>
        <end position="28"/>
    </location>
</feature>
<feature type="compositionally biased region" description="Basic and acidic residues" evidence="1">
    <location>
        <begin position="13"/>
        <end position="28"/>
    </location>
</feature>
<dbReference type="Proteomes" id="UP001151760">
    <property type="component" value="Unassembled WGS sequence"/>
</dbReference>
<keyword evidence="3" id="KW-1185">Reference proteome</keyword>
<evidence type="ECO:0000256" key="1">
    <source>
        <dbReference type="SAM" id="MobiDB-lite"/>
    </source>
</evidence>
<dbReference type="EMBL" id="BQNB010014887">
    <property type="protein sequence ID" value="GJT33543.1"/>
    <property type="molecule type" value="Genomic_DNA"/>
</dbReference>
<accession>A0ABQ5D4R5</accession>
<reference evidence="2" key="1">
    <citation type="journal article" date="2022" name="Int. J. Mol. Sci.">
        <title>Draft Genome of Tanacetum Coccineum: Genomic Comparison of Closely Related Tanacetum-Family Plants.</title>
        <authorList>
            <person name="Yamashiro T."/>
            <person name="Shiraishi A."/>
            <person name="Nakayama K."/>
            <person name="Satake H."/>
        </authorList>
    </citation>
    <scope>NUCLEOTIDE SEQUENCE</scope>
</reference>
<sequence>MAKGQRQNFMGLKGERPRTRLESQQRTGERLRLSRKYNNRAKFLNLRSLIFSYSHVEDFGPTTEKDGNINLVKEVVDPNRRTDQTESQSALLLNYLKTNSTGGKDCSCNVEQRVPERAAAEAEAATMSISKRAIPDATTVTEVNEIA</sequence>
<evidence type="ECO:0000313" key="3">
    <source>
        <dbReference type="Proteomes" id="UP001151760"/>
    </source>
</evidence>
<gene>
    <name evidence="2" type="ORF">Tco_0923962</name>
</gene>
<reference evidence="2" key="2">
    <citation type="submission" date="2022-01" db="EMBL/GenBank/DDBJ databases">
        <authorList>
            <person name="Yamashiro T."/>
            <person name="Shiraishi A."/>
            <person name="Satake H."/>
            <person name="Nakayama K."/>
        </authorList>
    </citation>
    <scope>NUCLEOTIDE SEQUENCE</scope>
</reference>
<comment type="caution">
    <text evidence="2">The sequence shown here is derived from an EMBL/GenBank/DDBJ whole genome shotgun (WGS) entry which is preliminary data.</text>
</comment>
<name>A0ABQ5D4R5_9ASTR</name>
<protein>
    <submittedName>
        <fullName evidence="2">Uncharacterized protein</fullName>
    </submittedName>
</protein>